<dbReference type="InterPro" id="IPR000415">
    <property type="entry name" value="Nitroreductase-like"/>
</dbReference>
<protein>
    <submittedName>
        <fullName evidence="3">Nitroreductase family protein</fullName>
    </submittedName>
</protein>
<dbReference type="EMBL" id="CP127294">
    <property type="protein sequence ID" value="WIX75611.1"/>
    <property type="molecule type" value="Genomic_DNA"/>
</dbReference>
<keyword evidence="4" id="KW-1185">Reference proteome</keyword>
<dbReference type="PANTHER" id="PTHR23026:SF123">
    <property type="entry name" value="NAD(P)H NITROREDUCTASE RV3131-RELATED"/>
    <property type="match status" value="1"/>
</dbReference>
<dbReference type="KEGG" id="acab:QRX50_29415"/>
<dbReference type="PANTHER" id="PTHR23026">
    <property type="entry name" value="NADPH NITROREDUCTASE"/>
    <property type="match status" value="1"/>
</dbReference>
<name>A0A9Y2MRL6_9PSEU</name>
<dbReference type="SUPFAM" id="SSF55469">
    <property type="entry name" value="FMN-dependent nitroreductase-like"/>
    <property type="match status" value="2"/>
</dbReference>
<feature type="region of interest" description="Disordered" evidence="1">
    <location>
        <begin position="306"/>
        <end position="341"/>
    </location>
</feature>
<proteinExistence type="predicted"/>
<dbReference type="InterPro" id="IPR050627">
    <property type="entry name" value="Nitroreductase/BluB"/>
</dbReference>
<feature type="compositionally biased region" description="Basic and acidic residues" evidence="1">
    <location>
        <begin position="332"/>
        <end position="341"/>
    </location>
</feature>
<dbReference type="RefSeq" id="WP_285966376.1">
    <property type="nucleotide sequence ID" value="NZ_CP127294.1"/>
</dbReference>
<dbReference type="Pfam" id="PF00881">
    <property type="entry name" value="Nitroreductase"/>
    <property type="match status" value="1"/>
</dbReference>
<dbReference type="NCBIfam" id="NF047509">
    <property type="entry name" value="Rv3131_FMN_oxido"/>
    <property type="match status" value="1"/>
</dbReference>
<dbReference type="Proteomes" id="UP001236014">
    <property type="component" value="Chromosome"/>
</dbReference>
<reference evidence="3 4" key="1">
    <citation type="submission" date="2023-06" db="EMBL/GenBank/DDBJ databases">
        <authorList>
            <person name="Oyuntsetseg B."/>
            <person name="Kim S.B."/>
        </authorList>
    </citation>
    <scope>NUCLEOTIDE SEQUENCE [LARGE SCALE GENOMIC DNA]</scope>
    <source>
        <strain evidence="3 4">2-15</strain>
    </source>
</reference>
<gene>
    <name evidence="3" type="ORF">QRX50_29415</name>
</gene>
<organism evidence="3 4">
    <name type="scientific">Amycolatopsis carbonis</name>
    <dbReference type="NCBI Taxonomy" id="715471"/>
    <lineage>
        <taxon>Bacteria</taxon>
        <taxon>Bacillati</taxon>
        <taxon>Actinomycetota</taxon>
        <taxon>Actinomycetes</taxon>
        <taxon>Pseudonocardiales</taxon>
        <taxon>Pseudonocardiaceae</taxon>
        <taxon>Amycolatopsis</taxon>
    </lineage>
</organism>
<dbReference type="InterPro" id="IPR029479">
    <property type="entry name" value="Nitroreductase"/>
</dbReference>
<evidence type="ECO:0000256" key="1">
    <source>
        <dbReference type="SAM" id="MobiDB-lite"/>
    </source>
</evidence>
<dbReference type="Gene3D" id="3.40.109.10">
    <property type="entry name" value="NADH Oxidase"/>
    <property type="match status" value="1"/>
</dbReference>
<sequence>MTTSPSTVALAPSEITVLARAVSQAPSVHNTQPWRLRVRKSDVDLVERTALRLPAHDPEDRDRFLSCGAALAHLQLAARVLRRCDTTSFPSEGTVVATVHAVPGASPDASDLARYHAIGRRRSHRRRFRTEAVSEVDSTAVTAAGTEADVQVIEPGHLDALGEMLGFATRVFRADPAYQRELHSWTARTFGLHALGAEDGVPEAALSDEPLPAAGLVRWDTPVPDDARLTEHLEAERLLVFCTDGDTRHQHLAAGAAVERAWLEATARGLAGSVLTQALHLRGFRELLAERLDLPGVPQAIFRFGHPAVPVPPSPRRPLADLLPDDFPGPRTEPDDPNRST</sequence>
<feature type="domain" description="Nitroreductase" evidence="2">
    <location>
        <begin position="243"/>
        <end position="306"/>
    </location>
</feature>
<evidence type="ECO:0000313" key="4">
    <source>
        <dbReference type="Proteomes" id="UP001236014"/>
    </source>
</evidence>
<evidence type="ECO:0000313" key="3">
    <source>
        <dbReference type="EMBL" id="WIX75611.1"/>
    </source>
</evidence>
<accession>A0A9Y2MRL6</accession>
<evidence type="ECO:0000259" key="2">
    <source>
        <dbReference type="Pfam" id="PF00881"/>
    </source>
</evidence>
<dbReference type="AlphaFoldDB" id="A0A9Y2MRL6"/>
<dbReference type="GO" id="GO:0016491">
    <property type="term" value="F:oxidoreductase activity"/>
    <property type="evidence" value="ECO:0007669"/>
    <property type="project" value="InterPro"/>
</dbReference>